<protein>
    <submittedName>
        <fullName evidence="2">Uncharacterized protein</fullName>
    </submittedName>
</protein>
<evidence type="ECO:0000256" key="1">
    <source>
        <dbReference type="SAM" id="MobiDB-lite"/>
    </source>
</evidence>
<dbReference type="AlphaFoldDB" id="A0A1L7W717"/>
<sequence>MNRRHLPLRNRKHFHEYRCIVCNSVLETRRSMSPRIEHVLTDRCYNCSYEISYSLATTDEISSQEFLQTRLPLVQAAEQIANEIAEDSDQLGYRRPWTPTKIDVVLEPDDETTTEPSLYDETPEERAERFRNPGAVRYPQTHDLDYFAAALFYSPEPDHPKSDDIDLELSQLGAYELEVYGLAHGYEWSEGEASELDPPEGDAHPVDNAPAPHQSPDQQEEGLNIMRHL</sequence>
<dbReference type="RefSeq" id="XP_031088942.1">
    <property type="nucleotide sequence ID" value="XM_031223599.1"/>
</dbReference>
<feature type="compositionally biased region" description="Acidic residues" evidence="1">
    <location>
        <begin position="190"/>
        <end position="200"/>
    </location>
</feature>
<proteinExistence type="predicted"/>
<gene>
    <name evidence="2" type="ORF">FPRO_13019</name>
</gene>
<dbReference type="Proteomes" id="UP000183971">
    <property type="component" value="Unassembled WGS sequence"/>
</dbReference>
<reference evidence="3" key="1">
    <citation type="journal article" date="2016" name="Genome Biol. Evol.">
        <title>Comparative 'omics' of the Fusarium fujikuroi species complex highlights differences in genetic potential and metabolite synthesis.</title>
        <authorList>
            <person name="Niehaus E.-M."/>
            <person name="Muensterkoetter M."/>
            <person name="Proctor R.H."/>
            <person name="Brown D.W."/>
            <person name="Sharon A."/>
            <person name="Idan Y."/>
            <person name="Oren-Young L."/>
            <person name="Sieber C.M."/>
            <person name="Novak O."/>
            <person name="Pencik A."/>
            <person name="Tarkowska D."/>
            <person name="Hromadova K."/>
            <person name="Freeman S."/>
            <person name="Maymon M."/>
            <person name="Elazar M."/>
            <person name="Youssef S.A."/>
            <person name="El-Shabrawy E.S.M."/>
            <person name="Shalaby A.B.A."/>
            <person name="Houterman P."/>
            <person name="Brock N.L."/>
            <person name="Burkhardt I."/>
            <person name="Tsavkelova E.A."/>
            <person name="Dickschat J.S."/>
            <person name="Galuszka P."/>
            <person name="Gueldener U."/>
            <person name="Tudzynski B."/>
        </authorList>
    </citation>
    <scope>NUCLEOTIDE SEQUENCE [LARGE SCALE GENOMIC DNA]</scope>
    <source>
        <strain evidence="3">ET1</strain>
    </source>
</reference>
<dbReference type="VEuPathDB" id="FungiDB:FPRO_13019"/>
<evidence type="ECO:0000313" key="3">
    <source>
        <dbReference type="Proteomes" id="UP000183971"/>
    </source>
</evidence>
<evidence type="ECO:0000313" key="2">
    <source>
        <dbReference type="EMBL" id="CZR48409.1"/>
    </source>
</evidence>
<keyword evidence="3" id="KW-1185">Reference proteome</keyword>
<feature type="region of interest" description="Disordered" evidence="1">
    <location>
        <begin position="190"/>
        <end position="229"/>
    </location>
</feature>
<accession>A0A1L7W717</accession>
<dbReference type="GeneID" id="42057883"/>
<comment type="caution">
    <text evidence="2">The sequence shown here is derived from an EMBL/GenBank/DDBJ whole genome shotgun (WGS) entry which is preliminary data.</text>
</comment>
<name>A0A1L7W717_FUSPR</name>
<organism evidence="2 3">
    <name type="scientific">Fusarium proliferatum (strain ET1)</name>
    <name type="common">Orchid endophyte fungus</name>
    <dbReference type="NCBI Taxonomy" id="1227346"/>
    <lineage>
        <taxon>Eukaryota</taxon>
        <taxon>Fungi</taxon>
        <taxon>Dikarya</taxon>
        <taxon>Ascomycota</taxon>
        <taxon>Pezizomycotina</taxon>
        <taxon>Sordariomycetes</taxon>
        <taxon>Hypocreomycetidae</taxon>
        <taxon>Hypocreales</taxon>
        <taxon>Nectriaceae</taxon>
        <taxon>Fusarium</taxon>
        <taxon>Fusarium fujikuroi species complex</taxon>
    </lineage>
</organism>
<dbReference type="EMBL" id="FJOF01000013">
    <property type="protein sequence ID" value="CZR48409.1"/>
    <property type="molecule type" value="Genomic_DNA"/>
</dbReference>